<keyword evidence="2" id="KW-1185">Reference proteome</keyword>
<evidence type="ECO:0000313" key="2">
    <source>
        <dbReference type="Proteomes" id="UP001526246"/>
    </source>
</evidence>
<proteinExistence type="predicted"/>
<evidence type="ECO:0008006" key="3">
    <source>
        <dbReference type="Google" id="ProtNLM"/>
    </source>
</evidence>
<comment type="caution">
    <text evidence="1">The sequence shown here is derived from an EMBL/GenBank/DDBJ whole genome shotgun (WGS) entry which is preliminary data.</text>
</comment>
<dbReference type="Proteomes" id="UP001526246">
    <property type="component" value="Unassembled WGS sequence"/>
</dbReference>
<name>A0ABT3JC42_9SPHN</name>
<dbReference type="RefSeq" id="WP_264880507.1">
    <property type="nucleotide sequence ID" value="NZ_JAPDOB010000001.1"/>
</dbReference>
<evidence type="ECO:0000313" key="1">
    <source>
        <dbReference type="EMBL" id="MCW3796642.1"/>
    </source>
</evidence>
<dbReference type="EMBL" id="JAPDOB010000001">
    <property type="protein sequence ID" value="MCW3796642.1"/>
    <property type="molecule type" value="Genomic_DNA"/>
</dbReference>
<protein>
    <recommendedName>
        <fullName evidence="3">DUF429 domain-containing protein</fullName>
    </recommendedName>
</protein>
<accession>A0ABT3JC42</accession>
<sequence>MPWNSPPPAHVPAPGDFTRFVAIDWSGAKGRRHKGIAVAEARGDAAPRLVRPGHVWSRIEVLDWLLTEAAREPTLFGFDFSFAPPFAERGAYLPGEAGVPDNARDFWAYVDACAPDEDLGAASFLEQVHRRHFYFGIADGAKADFVRFRQCDARLNEQGGRKTASAYDAIGAAQVAKASFSGMRLLHHLNGRVAVWPFDFAQDRPMDEFGLSRSVVVEIYTRIYLRNAGMSGTKLRSRADLNQALSGLGSPPARLRFEPNDHQTDALVTAAGMRAHAQVAGAFAPVGLTPELARTEGWTFGIT</sequence>
<gene>
    <name evidence="1" type="ORF">OMW55_02305</name>
</gene>
<reference evidence="1 2" key="1">
    <citation type="submission" date="2022-10" db="EMBL/GenBank/DDBJ databases">
        <title>Sphingomonas sp.</title>
        <authorList>
            <person name="Jin C."/>
        </authorList>
    </citation>
    <scope>NUCLEOTIDE SEQUENCE [LARGE SCALE GENOMIC DNA]</scope>
    <source>
        <strain evidence="1 2">BN140010</strain>
    </source>
</reference>
<organism evidence="1 2">
    <name type="scientific">Sphingomonas arvum</name>
    <dbReference type="NCBI Taxonomy" id="2992113"/>
    <lineage>
        <taxon>Bacteria</taxon>
        <taxon>Pseudomonadati</taxon>
        <taxon>Pseudomonadota</taxon>
        <taxon>Alphaproteobacteria</taxon>
        <taxon>Sphingomonadales</taxon>
        <taxon>Sphingomonadaceae</taxon>
        <taxon>Sphingomonas</taxon>
    </lineage>
</organism>